<feature type="transmembrane region" description="Helical" evidence="6">
    <location>
        <begin position="21"/>
        <end position="39"/>
    </location>
</feature>
<dbReference type="Gene3D" id="1.20.1250.20">
    <property type="entry name" value="MFS general substrate transporter like domains"/>
    <property type="match status" value="2"/>
</dbReference>
<dbReference type="RefSeq" id="WP_148817045.1">
    <property type="nucleotide sequence ID" value="NZ_CP043046.1"/>
</dbReference>
<dbReference type="SUPFAM" id="SSF103473">
    <property type="entry name" value="MFS general substrate transporter"/>
    <property type="match status" value="1"/>
</dbReference>
<dbReference type="PROSITE" id="PS50850">
    <property type="entry name" value="MFS"/>
    <property type="match status" value="1"/>
</dbReference>
<reference evidence="8 9" key="1">
    <citation type="submission" date="2019-08" db="EMBL/GenBank/DDBJ databases">
        <title>Amphibian skin-associated Pigmentiphaga: genome sequence and occurrence across geography and hosts.</title>
        <authorList>
            <person name="Bletz M.C."/>
            <person name="Bunk B."/>
            <person name="Sproeer C."/>
            <person name="Biwer P."/>
            <person name="Reiter S."/>
            <person name="Rabemananjara F.C.E."/>
            <person name="Schulz S."/>
            <person name="Overmann J."/>
            <person name="Vences M."/>
        </authorList>
    </citation>
    <scope>NUCLEOTIDE SEQUENCE [LARGE SCALE GENOMIC DNA]</scope>
    <source>
        <strain evidence="8 9">Mada1488</strain>
    </source>
</reference>
<evidence type="ECO:0000256" key="1">
    <source>
        <dbReference type="ARBA" id="ARBA00004141"/>
    </source>
</evidence>
<evidence type="ECO:0000256" key="2">
    <source>
        <dbReference type="ARBA" id="ARBA00022448"/>
    </source>
</evidence>
<dbReference type="InterPro" id="IPR036259">
    <property type="entry name" value="MFS_trans_sf"/>
</dbReference>
<evidence type="ECO:0000313" key="8">
    <source>
        <dbReference type="EMBL" id="QEI07974.1"/>
    </source>
</evidence>
<feature type="transmembrane region" description="Helical" evidence="6">
    <location>
        <begin position="90"/>
        <end position="110"/>
    </location>
</feature>
<dbReference type="FunFam" id="1.20.1250.20:FF:000018">
    <property type="entry name" value="MFS transporter permease"/>
    <property type="match status" value="1"/>
</dbReference>
<keyword evidence="4 6" id="KW-1133">Transmembrane helix</keyword>
<evidence type="ECO:0000259" key="7">
    <source>
        <dbReference type="PROSITE" id="PS50850"/>
    </source>
</evidence>
<feature type="transmembrane region" description="Helical" evidence="6">
    <location>
        <begin position="185"/>
        <end position="206"/>
    </location>
</feature>
<feature type="transmembrane region" description="Helical" evidence="6">
    <location>
        <begin position="116"/>
        <end position="140"/>
    </location>
</feature>
<dbReference type="EMBL" id="CP043046">
    <property type="protein sequence ID" value="QEI07974.1"/>
    <property type="molecule type" value="Genomic_DNA"/>
</dbReference>
<dbReference type="AlphaFoldDB" id="A0A5C0B241"/>
<feature type="transmembrane region" description="Helical" evidence="6">
    <location>
        <begin position="59"/>
        <end position="78"/>
    </location>
</feature>
<evidence type="ECO:0000256" key="3">
    <source>
        <dbReference type="ARBA" id="ARBA00022692"/>
    </source>
</evidence>
<feature type="domain" description="Major facilitator superfamily (MFS) profile" evidence="7">
    <location>
        <begin position="25"/>
        <end position="432"/>
    </location>
</feature>
<proteinExistence type="predicted"/>
<keyword evidence="3 6" id="KW-0812">Transmembrane</keyword>
<feature type="transmembrane region" description="Helical" evidence="6">
    <location>
        <begin position="343"/>
        <end position="361"/>
    </location>
</feature>
<dbReference type="PANTHER" id="PTHR43791:SF30">
    <property type="entry name" value="INNER MEMBRANE TRANSPORT PROTEIN RHMT"/>
    <property type="match status" value="1"/>
</dbReference>
<dbReference type="InterPro" id="IPR020846">
    <property type="entry name" value="MFS_dom"/>
</dbReference>
<feature type="transmembrane region" description="Helical" evidence="6">
    <location>
        <begin position="152"/>
        <end position="173"/>
    </location>
</feature>
<evidence type="ECO:0000256" key="5">
    <source>
        <dbReference type="ARBA" id="ARBA00023136"/>
    </source>
</evidence>
<evidence type="ECO:0000256" key="4">
    <source>
        <dbReference type="ARBA" id="ARBA00022989"/>
    </source>
</evidence>
<feature type="transmembrane region" description="Helical" evidence="6">
    <location>
        <begin position="251"/>
        <end position="274"/>
    </location>
</feature>
<gene>
    <name evidence="8" type="ORF">FXN63_20620</name>
</gene>
<dbReference type="OrthoDB" id="8596007at2"/>
<feature type="transmembrane region" description="Helical" evidence="6">
    <location>
        <begin position="368"/>
        <end position="389"/>
    </location>
</feature>
<dbReference type="Proteomes" id="UP000325161">
    <property type="component" value="Chromosome"/>
</dbReference>
<evidence type="ECO:0000256" key="6">
    <source>
        <dbReference type="SAM" id="Phobius"/>
    </source>
</evidence>
<dbReference type="GO" id="GO:0005886">
    <property type="term" value="C:plasma membrane"/>
    <property type="evidence" value="ECO:0007669"/>
    <property type="project" value="TreeGrafter"/>
</dbReference>
<comment type="subcellular location">
    <subcellularLocation>
        <location evidence="1">Membrane</location>
        <topology evidence="1">Multi-pass membrane protein</topology>
    </subcellularLocation>
</comment>
<accession>A0A5C0B241</accession>
<protein>
    <submittedName>
        <fullName evidence="8">MFS transporter</fullName>
    </submittedName>
</protein>
<feature type="transmembrane region" description="Helical" evidence="6">
    <location>
        <begin position="319"/>
        <end position="337"/>
    </location>
</feature>
<feature type="transmembrane region" description="Helical" evidence="6">
    <location>
        <begin position="286"/>
        <end position="307"/>
    </location>
</feature>
<dbReference type="PANTHER" id="PTHR43791">
    <property type="entry name" value="PERMEASE-RELATED"/>
    <property type="match status" value="1"/>
</dbReference>
<dbReference type="CDD" id="cd17319">
    <property type="entry name" value="MFS_ExuT_GudP_like"/>
    <property type="match status" value="1"/>
</dbReference>
<dbReference type="InterPro" id="IPR011701">
    <property type="entry name" value="MFS"/>
</dbReference>
<name>A0A5C0B241_9BURK</name>
<evidence type="ECO:0000313" key="9">
    <source>
        <dbReference type="Proteomes" id="UP000325161"/>
    </source>
</evidence>
<keyword evidence="2" id="KW-0813">Transport</keyword>
<sequence length="444" mass="48127">MTTTSIHGDLPPAAQRAVKKATARLLPFLALMLILAFLDRANIGFAKTVYQADTGISDAAYAFGAGIFFIGYALFEVPSNLVLHRVGARLWLSRIMISWGLVSAAMMFAHTPTSLYILRFLLGVCEAGFYPGVLLYLTYWFPAKQRARATGLFYLGVPLSLVFGSPLSGWLLTHHGMFGLTNWQWMFVIEGLAASVVGVIALFYLIDKPRDAKWLDEEERQALTAVLEEEDRSKLREVKHSALGVLKDPRVLAFIGIYFFLQIGTAPLTFYLPSRLAASLGGNVDLGIGLLLAIPWVCSAIATRVFTVYADNHDNHRTVAMWMVTAGSLALASIAWWSNPWMIVLAACIAVPGLTASQPVFWSLPTRYLGGTGAASGIAFIVSIGNLGAFISPQAKAYAESVTQSANTGFLVVALMCFAAVLLLLWLRPSSPSASITIGAAHRT</sequence>
<dbReference type="GO" id="GO:0022857">
    <property type="term" value="F:transmembrane transporter activity"/>
    <property type="evidence" value="ECO:0007669"/>
    <property type="project" value="InterPro"/>
</dbReference>
<keyword evidence="9" id="KW-1185">Reference proteome</keyword>
<organism evidence="8 9">
    <name type="scientific">Pigmentiphaga aceris</name>
    <dbReference type="NCBI Taxonomy" id="1940612"/>
    <lineage>
        <taxon>Bacteria</taxon>
        <taxon>Pseudomonadati</taxon>
        <taxon>Pseudomonadota</taxon>
        <taxon>Betaproteobacteria</taxon>
        <taxon>Burkholderiales</taxon>
        <taxon>Alcaligenaceae</taxon>
        <taxon>Pigmentiphaga</taxon>
    </lineage>
</organism>
<dbReference type="KEGG" id="pacr:FXN63_20620"/>
<dbReference type="Pfam" id="PF07690">
    <property type="entry name" value="MFS_1"/>
    <property type="match status" value="1"/>
</dbReference>
<keyword evidence="5 6" id="KW-0472">Membrane</keyword>
<feature type="transmembrane region" description="Helical" evidence="6">
    <location>
        <begin position="409"/>
        <end position="427"/>
    </location>
</feature>